<keyword evidence="3" id="KW-0809">Transit peptide</keyword>
<keyword evidence="5" id="KW-0496">Mitochondrion</keyword>
<dbReference type="PANTHER" id="PTHR13124:SF12">
    <property type="entry name" value="LARGE RIBOSOMAL SUBUNIT PROTEIN ML46"/>
    <property type="match status" value="1"/>
</dbReference>
<dbReference type="SUPFAM" id="SSF55811">
    <property type="entry name" value="Nudix"/>
    <property type="match status" value="1"/>
</dbReference>
<dbReference type="GO" id="GO:0005762">
    <property type="term" value="C:mitochondrial large ribosomal subunit"/>
    <property type="evidence" value="ECO:0007669"/>
    <property type="project" value="TreeGrafter"/>
</dbReference>
<feature type="domain" description="Large ribosomal subunit protein mL46 N-terminal" evidence="10">
    <location>
        <begin position="38"/>
        <end position="137"/>
    </location>
</feature>
<reference evidence="12" key="1">
    <citation type="submission" date="2025-08" db="UniProtKB">
        <authorList>
            <consortium name="RefSeq"/>
        </authorList>
    </citation>
    <scope>IDENTIFICATION</scope>
</reference>
<dbReference type="InterPro" id="IPR040008">
    <property type="entry name" value="Ribosomal_mL46"/>
</dbReference>
<dbReference type="KEGG" id="muo:115460674"/>
<dbReference type="OrthoDB" id="194611at2759"/>
<dbReference type="CTD" id="26589"/>
<organism evidence="11 12">
    <name type="scientific">Microcaecilia unicolor</name>
    <dbReference type="NCBI Taxonomy" id="1415580"/>
    <lineage>
        <taxon>Eukaryota</taxon>
        <taxon>Metazoa</taxon>
        <taxon>Chordata</taxon>
        <taxon>Craniata</taxon>
        <taxon>Vertebrata</taxon>
        <taxon>Euteleostomi</taxon>
        <taxon>Amphibia</taxon>
        <taxon>Gymnophiona</taxon>
        <taxon>Siphonopidae</taxon>
        <taxon>Microcaecilia</taxon>
    </lineage>
</organism>
<keyword evidence="6" id="KW-0687">Ribonucleoprotein</keyword>
<feature type="region of interest" description="Disordered" evidence="9">
    <location>
        <begin position="83"/>
        <end position="107"/>
    </location>
</feature>
<evidence type="ECO:0000256" key="1">
    <source>
        <dbReference type="ARBA" id="ARBA00004173"/>
    </source>
</evidence>
<dbReference type="AlphaFoldDB" id="A0A6P7WYT4"/>
<dbReference type="InParanoid" id="A0A6P7WYT4"/>
<evidence type="ECO:0000259" key="10">
    <source>
        <dbReference type="Pfam" id="PF11788"/>
    </source>
</evidence>
<accession>A0A6P7WYT4</accession>
<gene>
    <name evidence="12" type="primary">MRPL46</name>
</gene>
<dbReference type="GO" id="GO:0003735">
    <property type="term" value="F:structural constituent of ribosome"/>
    <property type="evidence" value="ECO:0007669"/>
    <property type="project" value="InterPro"/>
</dbReference>
<evidence type="ECO:0000256" key="4">
    <source>
        <dbReference type="ARBA" id="ARBA00022980"/>
    </source>
</evidence>
<proteinExistence type="inferred from homology"/>
<protein>
    <recommendedName>
        <fullName evidence="7">Large ribosomal subunit protein mL46</fullName>
    </recommendedName>
    <alternativeName>
        <fullName evidence="8">39S ribosomal protein L46, mitochondrial</fullName>
    </alternativeName>
</protein>
<dbReference type="InterPro" id="IPR015797">
    <property type="entry name" value="NUDIX_hydrolase-like_dom_sf"/>
</dbReference>
<dbReference type="FunFam" id="3.90.79.10:FF:000018">
    <property type="entry name" value="39S ribosomal protein L46, mitochondrial"/>
    <property type="match status" value="1"/>
</dbReference>
<dbReference type="InterPro" id="IPR021757">
    <property type="entry name" value="Ribosomal_mL46_N"/>
</dbReference>
<dbReference type="PANTHER" id="PTHR13124">
    <property type="entry name" value="39S RIBOSOMAL PROTEIN L46, MITOCHONDRIAL PRECURSOR-RELATED"/>
    <property type="match status" value="1"/>
</dbReference>
<sequence length="274" mass="31660">MAAPLRRFLVGTVLRRFPVRSPSFFARGFAVQNHQSPWRLLGAVCLQRLPLVSKAKDPIQEETLNLLGQMEVEKSLCSDHEIRLKEDEERMQRQQSENYDSDEEDDGKQLVTAEDLEEIWEQKFKEFKPGPRVTEADKKNDRKSLNRKLDDNLVLLVKEKISNEEVWLLPQVDWQCGETMRQTAERALAAALGNHIQAKFLGNAPCGFYKYKFPKAVRTEESVGAKVFFFKAFLQSGDLSDIKNKEYVWVSKGELEDYLKPSYLTQVNRFLLGL</sequence>
<evidence type="ECO:0000313" key="11">
    <source>
        <dbReference type="Proteomes" id="UP000515156"/>
    </source>
</evidence>
<comment type="subcellular location">
    <subcellularLocation>
        <location evidence="1">Mitochondrion</location>
    </subcellularLocation>
</comment>
<evidence type="ECO:0000256" key="8">
    <source>
        <dbReference type="ARBA" id="ARBA00035534"/>
    </source>
</evidence>
<evidence type="ECO:0000256" key="2">
    <source>
        <dbReference type="ARBA" id="ARBA00009070"/>
    </source>
</evidence>
<comment type="similarity">
    <text evidence="2">Belongs to the mitochondrion-specific ribosomal protein mL46 family.</text>
</comment>
<evidence type="ECO:0000256" key="9">
    <source>
        <dbReference type="SAM" id="MobiDB-lite"/>
    </source>
</evidence>
<evidence type="ECO:0000313" key="12">
    <source>
        <dbReference type="RefSeq" id="XP_030046301.1"/>
    </source>
</evidence>
<dbReference type="CDD" id="cd04661">
    <property type="entry name" value="NUDIX_MRP_L46"/>
    <property type="match status" value="1"/>
</dbReference>
<dbReference type="GO" id="GO:0005743">
    <property type="term" value="C:mitochondrial inner membrane"/>
    <property type="evidence" value="ECO:0007669"/>
    <property type="project" value="UniProtKB-ARBA"/>
</dbReference>
<dbReference type="InterPro" id="IPR033650">
    <property type="entry name" value="Ribosomal_mL46_NUDIX"/>
</dbReference>
<evidence type="ECO:0000256" key="6">
    <source>
        <dbReference type="ARBA" id="ARBA00023274"/>
    </source>
</evidence>
<evidence type="ECO:0000256" key="7">
    <source>
        <dbReference type="ARBA" id="ARBA00035190"/>
    </source>
</evidence>
<dbReference type="GeneID" id="115460674"/>
<evidence type="ECO:0000256" key="3">
    <source>
        <dbReference type="ARBA" id="ARBA00022946"/>
    </source>
</evidence>
<dbReference type="RefSeq" id="XP_030046301.1">
    <property type="nucleotide sequence ID" value="XM_030190441.1"/>
</dbReference>
<dbReference type="Proteomes" id="UP000515156">
    <property type="component" value="Chromosome 1"/>
</dbReference>
<dbReference type="Gene3D" id="3.90.79.10">
    <property type="entry name" value="Nucleoside Triphosphate Pyrophosphohydrolase"/>
    <property type="match status" value="1"/>
</dbReference>
<feature type="compositionally biased region" description="Basic and acidic residues" evidence="9">
    <location>
        <begin position="83"/>
        <end position="92"/>
    </location>
</feature>
<keyword evidence="11" id="KW-1185">Reference proteome</keyword>
<name>A0A6P7WYT4_9AMPH</name>
<dbReference type="FunCoup" id="A0A6P7WYT4">
    <property type="interactions" value="1237"/>
</dbReference>
<dbReference type="Pfam" id="PF11788">
    <property type="entry name" value="MRP-L46"/>
    <property type="match status" value="1"/>
</dbReference>
<evidence type="ECO:0000256" key="5">
    <source>
        <dbReference type="ARBA" id="ARBA00023128"/>
    </source>
</evidence>
<keyword evidence="4 12" id="KW-0689">Ribosomal protein</keyword>